<gene>
    <name evidence="1" type="ORF">L3X38_027872</name>
</gene>
<proteinExistence type="predicted"/>
<sequence>MRIATREKLGYLTRAIPKTYQKLDLDNMFAYVRKDAQERMSLNGANDTQEASVMVAYRKKRAT</sequence>
<dbReference type="EMBL" id="JAJFAZ020000005">
    <property type="protein sequence ID" value="KAI5328475.1"/>
    <property type="molecule type" value="Genomic_DNA"/>
</dbReference>
<evidence type="ECO:0000313" key="2">
    <source>
        <dbReference type="Proteomes" id="UP001054821"/>
    </source>
</evidence>
<keyword evidence="2" id="KW-1185">Reference proteome</keyword>
<protein>
    <submittedName>
        <fullName evidence="1">Uncharacterized protein</fullName>
    </submittedName>
</protein>
<organism evidence="1 2">
    <name type="scientific">Prunus dulcis</name>
    <name type="common">Almond</name>
    <name type="synonym">Amygdalus dulcis</name>
    <dbReference type="NCBI Taxonomy" id="3755"/>
    <lineage>
        <taxon>Eukaryota</taxon>
        <taxon>Viridiplantae</taxon>
        <taxon>Streptophyta</taxon>
        <taxon>Embryophyta</taxon>
        <taxon>Tracheophyta</taxon>
        <taxon>Spermatophyta</taxon>
        <taxon>Magnoliopsida</taxon>
        <taxon>eudicotyledons</taxon>
        <taxon>Gunneridae</taxon>
        <taxon>Pentapetalae</taxon>
        <taxon>rosids</taxon>
        <taxon>fabids</taxon>
        <taxon>Rosales</taxon>
        <taxon>Rosaceae</taxon>
        <taxon>Amygdaloideae</taxon>
        <taxon>Amygdaleae</taxon>
        <taxon>Prunus</taxon>
    </lineage>
</organism>
<name>A0AAD4VNR0_PRUDU</name>
<dbReference type="Proteomes" id="UP001054821">
    <property type="component" value="Chromosome 5"/>
</dbReference>
<evidence type="ECO:0000313" key="1">
    <source>
        <dbReference type="EMBL" id="KAI5328475.1"/>
    </source>
</evidence>
<accession>A0AAD4VNR0</accession>
<dbReference type="AlphaFoldDB" id="A0AAD4VNR0"/>
<reference evidence="1 2" key="1">
    <citation type="journal article" date="2022" name="G3 (Bethesda)">
        <title>Whole-genome sequence and methylome profiling of the almond [Prunus dulcis (Mill.) D.A. Webb] cultivar 'Nonpareil'.</title>
        <authorList>
            <person name="D'Amico-Willman K.M."/>
            <person name="Ouma W.Z."/>
            <person name="Meulia T."/>
            <person name="Sideli G.M."/>
            <person name="Gradziel T.M."/>
            <person name="Fresnedo-Ramirez J."/>
        </authorList>
    </citation>
    <scope>NUCLEOTIDE SEQUENCE [LARGE SCALE GENOMIC DNA]</scope>
    <source>
        <strain evidence="1">Clone GOH B32 T37-40</strain>
    </source>
</reference>
<comment type="caution">
    <text evidence="1">The sequence shown here is derived from an EMBL/GenBank/DDBJ whole genome shotgun (WGS) entry which is preliminary data.</text>
</comment>